<proteinExistence type="predicted"/>
<protein>
    <submittedName>
        <fullName evidence="2">Uncharacterized protein</fullName>
    </submittedName>
</protein>
<accession>A0A9P4PBD5</accession>
<gene>
    <name evidence="2" type="ORF">P171DRAFT_106732</name>
</gene>
<dbReference type="AlphaFoldDB" id="A0A9P4PBD5"/>
<organism evidence="2 3">
    <name type="scientific">Karstenula rhodostoma CBS 690.94</name>
    <dbReference type="NCBI Taxonomy" id="1392251"/>
    <lineage>
        <taxon>Eukaryota</taxon>
        <taxon>Fungi</taxon>
        <taxon>Dikarya</taxon>
        <taxon>Ascomycota</taxon>
        <taxon>Pezizomycotina</taxon>
        <taxon>Dothideomycetes</taxon>
        <taxon>Pleosporomycetidae</taxon>
        <taxon>Pleosporales</taxon>
        <taxon>Massarineae</taxon>
        <taxon>Didymosphaeriaceae</taxon>
        <taxon>Karstenula</taxon>
    </lineage>
</organism>
<dbReference type="EMBL" id="MU001507">
    <property type="protein sequence ID" value="KAF2440727.1"/>
    <property type="molecule type" value="Genomic_DNA"/>
</dbReference>
<name>A0A9P4PBD5_9PLEO</name>
<keyword evidence="3" id="KW-1185">Reference proteome</keyword>
<dbReference type="Proteomes" id="UP000799764">
    <property type="component" value="Unassembled WGS sequence"/>
</dbReference>
<evidence type="ECO:0000313" key="3">
    <source>
        <dbReference type="Proteomes" id="UP000799764"/>
    </source>
</evidence>
<reference evidence="2" key="1">
    <citation type="journal article" date="2020" name="Stud. Mycol.">
        <title>101 Dothideomycetes genomes: a test case for predicting lifestyles and emergence of pathogens.</title>
        <authorList>
            <person name="Haridas S."/>
            <person name="Albert R."/>
            <person name="Binder M."/>
            <person name="Bloem J."/>
            <person name="Labutti K."/>
            <person name="Salamov A."/>
            <person name="Andreopoulos B."/>
            <person name="Baker S."/>
            <person name="Barry K."/>
            <person name="Bills G."/>
            <person name="Bluhm B."/>
            <person name="Cannon C."/>
            <person name="Castanera R."/>
            <person name="Culley D."/>
            <person name="Daum C."/>
            <person name="Ezra D."/>
            <person name="Gonzalez J."/>
            <person name="Henrissat B."/>
            <person name="Kuo A."/>
            <person name="Liang C."/>
            <person name="Lipzen A."/>
            <person name="Lutzoni F."/>
            <person name="Magnuson J."/>
            <person name="Mondo S."/>
            <person name="Nolan M."/>
            <person name="Ohm R."/>
            <person name="Pangilinan J."/>
            <person name="Park H.-J."/>
            <person name="Ramirez L."/>
            <person name="Alfaro M."/>
            <person name="Sun H."/>
            <person name="Tritt A."/>
            <person name="Yoshinaga Y."/>
            <person name="Zwiers L.-H."/>
            <person name="Turgeon B."/>
            <person name="Goodwin S."/>
            <person name="Spatafora J."/>
            <person name="Crous P."/>
            <person name="Grigoriev I."/>
        </authorList>
    </citation>
    <scope>NUCLEOTIDE SEQUENCE</scope>
    <source>
        <strain evidence="2">CBS 690.94</strain>
    </source>
</reference>
<evidence type="ECO:0000256" key="1">
    <source>
        <dbReference type="SAM" id="MobiDB-lite"/>
    </source>
</evidence>
<feature type="region of interest" description="Disordered" evidence="1">
    <location>
        <begin position="1"/>
        <end position="21"/>
    </location>
</feature>
<evidence type="ECO:0000313" key="2">
    <source>
        <dbReference type="EMBL" id="KAF2440727.1"/>
    </source>
</evidence>
<sequence>MRGFGCKFRSSEPSLNSDQNHRPIVVGNHAVTPEVYWCSRDQRTLHTVCRVNSDIFTTNITKASGFSLRSLCFCVPRQECSYEPVSLRENFAGTMWRDARSKIRQEGFDKNGRKINAPLFRVRNAGTTKNRSRIAGSFMEEWTITCSRDSGDAATREGKAKDVAGIVADVDC</sequence>
<comment type="caution">
    <text evidence="2">The sequence shown here is derived from an EMBL/GenBank/DDBJ whole genome shotgun (WGS) entry which is preliminary data.</text>
</comment>